<proteinExistence type="inferred from homology"/>
<dbReference type="PROSITE" id="PS51762">
    <property type="entry name" value="GH16_2"/>
    <property type="match status" value="1"/>
</dbReference>
<accession>A0A7V1GFS7</accession>
<comment type="caution">
    <text evidence="6">The sequence shown here is derived from an EMBL/GenBank/DDBJ whole genome shotgun (WGS) entry which is preliminary data.</text>
</comment>
<dbReference type="InterPro" id="IPR008264">
    <property type="entry name" value="Beta_glucanase"/>
</dbReference>
<evidence type="ECO:0000313" key="6">
    <source>
        <dbReference type="EMBL" id="HEA17767.1"/>
    </source>
</evidence>
<feature type="domain" description="GH16" evidence="5">
    <location>
        <begin position="19"/>
        <end position="252"/>
    </location>
</feature>
<dbReference type="GO" id="GO:0004553">
    <property type="term" value="F:hydrolase activity, hydrolyzing O-glycosyl compounds"/>
    <property type="evidence" value="ECO:0007669"/>
    <property type="project" value="InterPro"/>
</dbReference>
<evidence type="ECO:0000256" key="4">
    <source>
        <dbReference type="PIRSR" id="PIRSR608264-1"/>
    </source>
</evidence>
<dbReference type="GO" id="GO:0005975">
    <property type="term" value="P:carbohydrate metabolic process"/>
    <property type="evidence" value="ECO:0007669"/>
    <property type="project" value="InterPro"/>
</dbReference>
<dbReference type="SUPFAM" id="SSF49899">
    <property type="entry name" value="Concanavalin A-like lectins/glucanases"/>
    <property type="match status" value="1"/>
</dbReference>
<protein>
    <submittedName>
        <fullName evidence="6">Glycosyl hydrolase family protein</fullName>
    </submittedName>
</protein>
<dbReference type="PRINTS" id="PR00737">
    <property type="entry name" value="GLHYDRLASE16"/>
</dbReference>
<evidence type="ECO:0000256" key="1">
    <source>
        <dbReference type="ARBA" id="ARBA00006865"/>
    </source>
</evidence>
<evidence type="ECO:0000259" key="5">
    <source>
        <dbReference type="PROSITE" id="PS51762"/>
    </source>
</evidence>
<sequence>MKTTLINTLVAGIVFISPCTYANYFKDNFSWGYDNTIWTARSGDNGAPFGCAFSPAMINPSEHGVTLSLAQGSCAELQSNNFYSFGKVQGSLKSGNIAGTVSSIFTYTSWWDSPGRAWQEIDIELLPSLGNVVHTNVIYQPQGGTYQSWEKDIDLSQYGLDYREDLLTIGFDWSNTAIRWYLYDSQGNEQTLRVLYKDNGDGILAENEIPAYAWPIDNTKIMINQWHGDNSTEAYYFPGQYYGSPSWAYYDFIEYIPQ</sequence>
<dbReference type="RefSeq" id="WP_304183444.1">
    <property type="nucleotide sequence ID" value="NZ_DRGM01000162.1"/>
</dbReference>
<dbReference type="Pfam" id="PF00722">
    <property type="entry name" value="Glyco_hydro_16"/>
    <property type="match status" value="1"/>
</dbReference>
<reference evidence="6" key="1">
    <citation type="journal article" date="2020" name="mSystems">
        <title>Genome- and Community-Level Interaction Insights into Carbon Utilization and Element Cycling Functions of Hydrothermarchaeota in Hydrothermal Sediment.</title>
        <authorList>
            <person name="Zhou Z."/>
            <person name="Liu Y."/>
            <person name="Xu W."/>
            <person name="Pan J."/>
            <person name="Luo Z.H."/>
            <person name="Li M."/>
        </authorList>
    </citation>
    <scope>NUCLEOTIDE SEQUENCE [LARGE SCALE GENOMIC DNA]</scope>
    <source>
        <strain evidence="6">HyVt-346</strain>
    </source>
</reference>
<dbReference type="AlphaFoldDB" id="A0A7V1GFS7"/>
<keyword evidence="2 6" id="KW-0378">Hydrolase</keyword>
<feature type="active site" description="Nucleophile" evidence="4">
    <location>
        <position position="120"/>
    </location>
</feature>
<comment type="similarity">
    <text evidence="1">Belongs to the glycosyl hydrolase 16 family.</text>
</comment>
<dbReference type="InterPro" id="IPR013320">
    <property type="entry name" value="ConA-like_dom_sf"/>
</dbReference>
<dbReference type="Gene3D" id="2.60.120.200">
    <property type="match status" value="1"/>
</dbReference>
<organism evidence="6">
    <name type="scientific">Pseudoalteromonas prydzensis</name>
    <dbReference type="NCBI Taxonomy" id="182141"/>
    <lineage>
        <taxon>Bacteria</taxon>
        <taxon>Pseudomonadati</taxon>
        <taxon>Pseudomonadota</taxon>
        <taxon>Gammaproteobacteria</taxon>
        <taxon>Alteromonadales</taxon>
        <taxon>Pseudoalteromonadaceae</taxon>
        <taxon>Pseudoalteromonas</taxon>
    </lineage>
</organism>
<gene>
    <name evidence="6" type="ORF">ENH88_15260</name>
</gene>
<evidence type="ECO:0000256" key="2">
    <source>
        <dbReference type="ARBA" id="ARBA00022801"/>
    </source>
</evidence>
<keyword evidence="3" id="KW-0326">Glycosidase</keyword>
<dbReference type="Proteomes" id="UP000886188">
    <property type="component" value="Unassembled WGS sequence"/>
</dbReference>
<evidence type="ECO:0000256" key="3">
    <source>
        <dbReference type="ARBA" id="ARBA00023295"/>
    </source>
</evidence>
<dbReference type="InterPro" id="IPR000757">
    <property type="entry name" value="Beta-glucanase-like"/>
</dbReference>
<dbReference type="EMBL" id="DRGM01000162">
    <property type="protein sequence ID" value="HEA17767.1"/>
    <property type="molecule type" value="Genomic_DNA"/>
</dbReference>
<feature type="active site" description="Proton donor" evidence="4">
    <location>
        <position position="124"/>
    </location>
</feature>
<name>A0A7V1GFS7_9GAMM</name>